<organism evidence="11 12">
    <name type="scientific">Triticum turgidum subsp. durum</name>
    <name type="common">Durum wheat</name>
    <name type="synonym">Triticum durum</name>
    <dbReference type="NCBI Taxonomy" id="4567"/>
    <lineage>
        <taxon>Eukaryota</taxon>
        <taxon>Viridiplantae</taxon>
        <taxon>Streptophyta</taxon>
        <taxon>Embryophyta</taxon>
        <taxon>Tracheophyta</taxon>
        <taxon>Spermatophyta</taxon>
        <taxon>Magnoliopsida</taxon>
        <taxon>Liliopsida</taxon>
        <taxon>Poales</taxon>
        <taxon>Poaceae</taxon>
        <taxon>BOP clade</taxon>
        <taxon>Pooideae</taxon>
        <taxon>Triticodae</taxon>
        <taxon>Triticeae</taxon>
        <taxon>Triticinae</taxon>
        <taxon>Triticum</taxon>
    </lineage>
</organism>
<evidence type="ECO:0000256" key="4">
    <source>
        <dbReference type="ARBA" id="ARBA00022692"/>
    </source>
</evidence>
<dbReference type="InterPro" id="IPR050391">
    <property type="entry name" value="Mito_Metabolite_Transporter"/>
</dbReference>
<dbReference type="PROSITE" id="PS50920">
    <property type="entry name" value="SOLCAR"/>
    <property type="match status" value="2"/>
</dbReference>
<feature type="chain" id="PRO_5040166841" description="ADP,ATP carrier protein" evidence="10">
    <location>
        <begin position="22"/>
        <end position="332"/>
    </location>
</feature>
<feature type="repeat" description="Solcar" evidence="8">
    <location>
        <begin position="5"/>
        <end position="95"/>
    </location>
</feature>
<dbReference type="Gramene" id="TRITD3Av1G120020.3">
    <property type="protein sequence ID" value="TRITD3Av1G120020.3"/>
    <property type="gene ID" value="TRITD3Av1G120020"/>
</dbReference>
<dbReference type="AlphaFoldDB" id="A0A9R0VIL2"/>
<comment type="subcellular location">
    <subcellularLocation>
        <location evidence="1">Membrane</location>
        <topology evidence="1">Multi-pass membrane protein</topology>
    </subcellularLocation>
</comment>
<sequence>MATASSFAAVFISSAIASCFAEVCTIPLDTAKVRLQLQKKTAAGPAATVGMLGTMMSIAREEGVSALWKGIIPGFHRQCLYGGLRVGFFCALQVKALFVFVGDATLMNKILAALTTGVIAIAVANPTDLVKVRLQADGKSTAVKRHYSGALNAYATIVRQMFLGLPGFTDNVYTHLLAGLGAGIFAVCIGSPVDVVLSAKALYLTISLVFYINEWGSSARGTSGRLQRWSGVASDMPTTAGLGDGRVLMDARRMVALSGVVVASTAVGLGKAYAFISLEDGTAEDGGGGLFHRPGGLAAFYKGFIANFCRVGSWNVIMFLTLEQRPAGGDPP</sequence>
<dbReference type="Gene3D" id="1.50.40.10">
    <property type="entry name" value="Mitochondrial carrier domain"/>
    <property type="match status" value="1"/>
</dbReference>
<keyword evidence="7 8" id="KW-0472">Membrane</keyword>
<feature type="repeat" description="Solcar" evidence="8">
    <location>
        <begin position="104"/>
        <end position="196"/>
    </location>
</feature>
<protein>
    <recommendedName>
        <fullName evidence="13">ADP,ATP carrier protein</fullName>
    </recommendedName>
</protein>
<reference evidence="11 12" key="1">
    <citation type="submission" date="2017-09" db="EMBL/GenBank/DDBJ databases">
        <authorList>
            <consortium name="International Durum Wheat Genome Sequencing Consortium (IDWGSC)"/>
            <person name="Milanesi L."/>
        </authorList>
    </citation>
    <scope>NUCLEOTIDE SEQUENCE [LARGE SCALE GENOMIC DNA]</scope>
    <source>
        <strain evidence="12">cv. Svevo</strain>
    </source>
</reference>
<keyword evidence="5" id="KW-0677">Repeat</keyword>
<keyword evidence="12" id="KW-1185">Reference proteome</keyword>
<keyword evidence="3 9" id="KW-0813">Transport</keyword>
<dbReference type="PANTHER" id="PTHR45618">
    <property type="entry name" value="MITOCHONDRIAL DICARBOXYLATE CARRIER-RELATED"/>
    <property type="match status" value="1"/>
</dbReference>
<dbReference type="InterPro" id="IPR023395">
    <property type="entry name" value="MCP_dom_sf"/>
</dbReference>
<evidence type="ECO:0000313" key="11">
    <source>
        <dbReference type="EMBL" id="VAH60879.1"/>
    </source>
</evidence>
<comment type="similarity">
    <text evidence="2 9">Belongs to the mitochondrial carrier (TC 2.A.29) family.</text>
</comment>
<evidence type="ECO:0000256" key="1">
    <source>
        <dbReference type="ARBA" id="ARBA00004141"/>
    </source>
</evidence>
<evidence type="ECO:0000256" key="5">
    <source>
        <dbReference type="ARBA" id="ARBA00022737"/>
    </source>
</evidence>
<evidence type="ECO:0000313" key="12">
    <source>
        <dbReference type="Proteomes" id="UP000324705"/>
    </source>
</evidence>
<dbReference type="Proteomes" id="UP000324705">
    <property type="component" value="Chromosome 3A"/>
</dbReference>
<keyword evidence="4 8" id="KW-0812">Transmembrane</keyword>
<evidence type="ECO:0000256" key="3">
    <source>
        <dbReference type="ARBA" id="ARBA00022448"/>
    </source>
</evidence>
<dbReference type="GO" id="GO:0016020">
    <property type="term" value="C:membrane"/>
    <property type="evidence" value="ECO:0007669"/>
    <property type="project" value="UniProtKB-SubCell"/>
</dbReference>
<dbReference type="SUPFAM" id="SSF103506">
    <property type="entry name" value="Mitochondrial carrier"/>
    <property type="match status" value="1"/>
</dbReference>
<evidence type="ECO:0000256" key="10">
    <source>
        <dbReference type="SAM" id="SignalP"/>
    </source>
</evidence>
<evidence type="ECO:0000256" key="7">
    <source>
        <dbReference type="ARBA" id="ARBA00023136"/>
    </source>
</evidence>
<dbReference type="EMBL" id="LT934115">
    <property type="protein sequence ID" value="VAH60879.1"/>
    <property type="molecule type" value="Genomic_DNA"/>
</dbReference>
<name>A0A9R0VIL2_TRITD</name>
<feature type="signal peptide" evidence="10">
    <location>
        <begin position="1"/>
        <end position="21"/>
    </location>
</feature>
<evidence type="ECO:0000256" key="2">
    <source>
        <dbReference type="ARBA" id="ARBA00006375"/>
    </source>
</evidence>
<keyword evidence="6" id="KW-1133">Transmembrane helix</keyword>
<proteinExistence type="inferred from homology"/>
<dbReference type="InterPro" id="IPR018108">
    <property type="entry name" value="MCP_transmembrane"/>
</dbReference>
<evidence type="ECO:0000256" key="9">
    <source>
        <dbReference type="RuleBase" id="RU000488"/>
    </source>
</evidence>
<accession>A0A9R0VIL2</accession>
<dbReference type="Pfam" id="PF00153">
    <property type="entry name" value="Mito_carr"/>
    <property type="match status" value="2"/>
</dbReference>
<evidence type="ECO:0000256" key="6">
    <source>
        <dbReference type="ARBA" id="ARBA00022989"/>
    </source>
</evidence>
<evidence type="ECO:0008006" key="13">
    <source>
        <dbReference type="Google" id="ProtNLM"/>
    </source>
</evidence>
<gene>
    <name evidence="11" type="ORF">TRITD_3Av1G120020</name>
</gene>
<keyword evidence="10" id="KW-0732">Signal</keyword>
<evidence type="ECO:0000256" key="8">
    <source>
        <dbReference type="PROSITE-ProRule" id="PRU00282"/>
    </source>
</evidence>